<evidence type="ECO:0000313" key="2">
    <source>
        <dbReference type="Proteomes" id="UP001596043"/>
    </source>
</evidence>
<comment type="caution">
    <text evidence="1">The sequence shown here is derived from an EMBL/GenBank/DDBJ whole genome shotgun (WGS) entry which is preliminary data.</text>
</comment>
<gene>
    <name evidence="1" type="ORF">ACFO3O_12010</name>
</gene>
<reference evidence="2" key="1">
    <citation type="journal article" date="2019" name="Int. J. Syst. Evol. Microbiol.">
        <title>The Global Catalogue of Microorganisms (GCM) 10K type strain sequencing project: providing services to taxonomists for standard genome sequencing and annotation.</title>
        <authorList>
            <consortium name="The Broad Institute Genomics Platform"/>
            <consortium name="The Broad Institute Genome Sequencing Center for Infectious Disease"/>
            <person name="Wu L."/>
            <person name="Ma J."/>
        </authorList>
    </citation>
    <scope>NUCLEOTIDE SEQUENCE [LARGE SCALE GENOMIC DNA]</scope>
    <source>
        <strain evidence="2">YJ-61-S</strain>
    </source>
</reference>
<dbReference type="EMBL" id="JBHSFV010000007">
    <property type="protein sequence ID" value="MFC4634639.1"/>
    <property type="molecule type" value="Genomic_DNA"/>
</dbReference>
<dbReference type="RefSeq" id="WP_379979095.1">
    <property type="nucleotide sequence ID" value="NZ_JBHSFV010000007.1"/>
</dbReference>
<sequence length="108" mass="12713">MIRHQQKSKAIDHALWLNFEHRTTHKEYGVVESIIHDYAVIPKIYPIVSGQAFEVLPDSYTSLSYDRIAEIFTDRNSLWFWEELQGMFSTANGELLRFVRLESLLLHC</sequence>
<protein>
    <submittedName>
        <fullName evidence="1">Uncharacterized protein</fullName>
    </submittedName>
</protein>
<dbReference type="Proteomes" id="UP001596043">
    <property type="component" value="Unassembled WGS sequence"/>
</dbReference>
<proteinExistence type="predicted"/>
<accession>A0ABV9HZI0</accession>
<organism evidence="1 2">
    <name type="scientific">Dokdonia ponticola</name>
    <dbReference type="NCBI Taxonomy" id="2041041"/>
    <lineage>
        <taxon>Bacteria</taxon>
        <taxon>Pseudomonadati</taxon>
        <taxon>Bacteroidota</taxon>
        <taxon>Flavobacteriia</taxon>
        <taxon>Flavobacteriales</taxon>
        <taxon>Flavobacteriaceae</taxon>
        <taxon>Dokdonia</taxon>
    </lineage>
</organism>
<name>A0ABV9HZI0_9FLAO</name>
<evidence type="ECO:0000313" key="1">
    <source>
        <dbReference type="EMBL" id="MFC4634639.1"/>
    </source>
</evidence>
<keyword evidence="2" id="KW-1185">Reference proteome</keyword>